<name>A0A9W7IS18_HIBTR</name>
<dbReference type="OrthoDB" id="1621429at2759"/>
<protein>
    <submittedName>
        <fullName evidence="2">Uncharacterized protein</fullName>
    </submittedName>
</protein>
<evidence type="ECO:0000313" key="3">
    <source>
        <dbReference type="Proteomes" id="UP001165190"/>
    </source>
</evidence>
<reference evidence="2" key="1">
    <citation type="submission" date="2023-05" db="EMBL/GenBank/DDBJ databases">
        <title>Genome and transcriptome analyses reveal genes involved in the formation of fine ridges on petal epidermal cells in Hibiscus trionum.</title>
        <authorList>
            <person name="Koshimizu S."/>
            <person name="Masuda S."/>
            <person name="Ishii T."/>
            <person name="Shirasu K."/>
            <person name="Hoshino A."/>
            <person name="Arita M."/>
        </authorList>
    </citation>
    <scope>NUCLEOTIDE SEQUENCE</scope>
    <source>
        <strain evidence="2">Hamamatsu line</strain>
    </source>
</reference>
<dbReference type="Proteomes" id="UP001165190">
    <property type="component" value="Unassembled WGS sequence"/>
</dbReference>
<feature type="region of interest" description="Disordered" evidence="1">
    <location>
        <begin position="87"/>
        <end position="154"/>
    </location>
</feature>
<dbReference type="EMBL" id="BSYR01000035">
    <property type="protein sequence ID" value="GMJ01251.1"/>
    <property type="molecule type" value="Genomic_DNA"/>
</dbReference>
<organism evidence="2 3">
    <name type="scientific">Hibiscus trionum</name>
    <name type="common">Flower of an hour</name>
    <dbReference type="NCBI Taxonomy" id="183268"/>
    <lineage>
        <taxon>Eukaryota</taxon>
        <taxon>Viridiplantae</taxon>
        <taxon>Streptophyta</taxon>
        <taxon>Embryophyta</taxon>
        <taxon>Tracheophyta</taxon>
        <taxon>Spermatophyta</taxon>
        <taxon>Magnoliopsida</taxon>
        <taxon>eudicotyledons</taxon>
        <taxon>Gunneridae</taxon>
        <taxon>Pentapetalae</taxon>
        <taxon>rosids</taxon>
        <taxon>malvids</taxon>
        <taxon>Malvales</taxon>
        <taxon>Malvaceae</taxon>
        <taxon>Malvoideae</taxon>
        <taxon>Hibiscus</taxon>
    </lineage>
</organism>
<dbReference type="PANTHER" id="PTHR36757:SF1">
    <property type="entry name" value="GENOME ASSEMBLY, CHROMOSOME: A04"/>
    <property type="match status" value="1"/>
</dbReference>
<feature type="compositionally biased region" description="Basic residues" evidence="1">
    <location>
        <begin position="142"/>
        <end position="152"/>
    </location>
</feature>
<proteinExistence type="predicted"/>
<feature type="compositionally biased region" description="Polar residues" evidence="1">
    <location>
        <begin position="98"/>
        <end position="111"/>
    </location>
</feature>
<comment type="caution">
    <text evidence="2">The sequence shown here is derived from an EMBL/GenBank/DDBJ whole genome shotgun (WGS) entry which is preliminary data.</text>
</comment>
<evidence type="ECO:0000256" key="1">
    <source>
        <dbReference type="SAM" id="MobiDB-lite"/>
    </source>
</evidence>
<evidence type="ECO:0000313" key="2">
    <source>
        <dbReference type="EMBL" id="GMJ01251.1"/>
    </source>
</evidence>
<accession>A0A9W7IS18</accession>
<dbReference type="PANTHER" id="PTHR36757">
    <property type="entry name" value="BNAANNG22500D PROTEIN"/>
    <property type="match status" value="1"/>
</dbReference>
<sequence>MAVELRPAEAIPRVSFSHYLFSPMQQYHYCPPLRSIPVSPDSSTEFTFYVRVNNRDDDQECECCYLSANELFANGKILPLQIKKQPVLPPQEPQPQLDGTNARSKNQSWSGNKRRLCPSTPKVKPEGHRNRKGNHRQDKKSSFKHGSHRHGHGAVTTISPLLNVPVVDVFCLSSIFSSSSRNK</sequence>
<gene>
    <name evidence="2" type="ORF">HRI_003794300</name>
</gene>
<dbReference type="AlphaFoldDB" id="A0A9W7IS18"/>
<keyword evidence="3" id="KW-1185">Reference proteome</keyword>